<evidence type="ECO:0000256" key="2">
    <source>
        <dbReference type="RuleBase" id="RU003476"/>
    </source>
</evidence>
<dbReference type="Gene3D" id="3.90.79.10">
    <property type="entry name" value="Nucleoside Triphosphate Pyrophosphohydrolase"/>
    <property type="match status" value="1"/>
</dbReference>
<dbReference type="InterPro" id="IPR015797">
    <property type="entry name" value="NUDIX_hydrolase-like_dom_sf"/>
</dbReference>
<keyword evidence="1 2" id="KW-0378">Hydrolase</keyword>
<comment type="caution">
    <text evidence="4">The sequence shown here is derived from an EMBL/GenBank/DDBJ whole genome shotgun (WGS) entry which is preliminary data.</text>
</comment>
<dbReference type="SUPFAM" id="SSF55811">
    <property type="entry name" value="Nudix"/>
    <property type="match status" value="1"/>
</dbReference>
<dbReference type="AlphaFoldDB" id="A0A0G0K6R5"/>
<evidence type="ECO:0000313" key="4">
    <source>
        <dbReference type="EMBL" id="KKQ75388.1"/>
    </source>
</evidence>
<dbReference type="Proteomes" id="UP000034181">
    <property type="component" value="Unassembled WGS sequence"/>
</dbReference>
<accession>A0A0G0K6R5</accession>
<sequence>MDIQKQLNKIQNTITHKGQQYDLTWIRTDSLEKYSPITQVYGVCFDDKGQILICREGNEASWIIPGGHPEAGETIEQTLQRELLEEVDIKVKDIKILGVQKVEVPSNPEATHFQVRCICKIDELLPQTPDPASGKVWERKLVPVEQINDYVKWGKTGEAIFSDAINLWKK</sequence>
<reference evidence="4 5" key="1">
    <citation type="journal article" date="2015" name="Nature">
        <title>rRNA introns, odd ribosomes, and small enigmatic genomes across a large radiation of phyla.</title>
        <authorList>
            <person name="Brown C.T."/>
            <person name="Hug L.A."/>
            <person name="Thomas B.C."/>
            <person name="Sharon I."/>
            <person name="Castelle C.J."/>
            <person name="Singh A."/>
            <person name="Wilkins M.J."/>
            <person name="Williams K.H."/>
            <person name="Banfield J.F."/>
        </authorList>
    </citation>
    <scope>NUCLEOTIDE SEQUENCE [LARGE SCALE GENOMIC DNA]</scope>
</reference>
<dbReference type="InterPro" id="IPR020476">
    <property type="entry name" value="Nudix_hydrolase"/>
</dbReference>
<evidence type="ECO:0000256" key="1">
    <source>
        <dbReference type="ARBA" id="ARBA00022801"/>
    </source>
</evidence>
<organism evidence="4 5">
    <name type="scientific">Candidatus Woesebacteria bacterium GW2011_GWB1_38_5b</name>
    <dbReference type="NCBI Taxonomy" id="1618569"/>
    <lineage>
        <taxon>Bacteria</taxon>
        <taxon>Candidatus Woeseibacteriota</taxon>
    </lineage>
</organism>
<dbReference type="PRINTS" id="PR00502">
    <property type="entry name" value="NUDIXFAMILY"/>
</dbReference>
<evidence type="ECO:0000313" key="5">
    <source>
        <dbReference type="Proteomes" id="UP000034181"/>
    </source>
</evidence>
<name>A0A0G0K6R5_9BACT</name>
<dbReference type="Pfam" id="PF00293">
    <property type="entry name" value="NUDIX"/>
    <property type="match status" value="1"/>
</dbReference>
<comment type="similarity">
    <text evidence="2">Belongs to the Nudix hydrolase family.</text>
</comment>
<protein>
    <recommendedName>
        <fullName evidence="3">Nudix hydrolase domain-containing protein</fullName>
    </recommendedName>
</protein>
<feature type="domain" description="Nudix hydrolase" evidence="3">
    <location>
        <begin position="36"/>
        <end position="170"/>
    </location>
</feature>
<dbReference type="InterPro" id="IPR000086">
    <property type="entry name" value="NUDIX_hydrolase_dom"/>
</dbReference>
<dbReference type="PROSITE" id="PS51462">
    <property type="entry name" value="NUDIX"/>
    <property type="match status" value="1"/>
</dbReference>
<dbReference type="PANTHER" id="PTHR43736">
    <property type="entry name" value="ADP-RIBOSE PYROPHOSPHATASE"/>
    <property type="match status" value="1"/>
</dbReference>
<dbReference type="PROSITE" id="PS00893">
    <property type="entry name" value="NUDIX_BOX"/>
    <property type="match status" value="1"/>
</dbReference>
<evidence type="ECO:0000259" key="3">
    <source>
        <dbReference type="PROSITE" id="PS51462"/>
    </source>
</evidence>
<dbReference type="GO" id="GO:0016787">
    <property type="term" value="F:hydrolase activity"/>
    <property type="evidence" value="ECO:0007669"/>
    <property type="project" value="UniProtKB-KW"/>
</dbReference>
<gene>
    <name evidence="4" type="ORF">US96_C0012G0017</name>
</gene>
<dbReference type="EMBL" id="LBUZ01000012">
    <property type="protein sequence ID" value="KKQ75388.1"/>
    <property type="molecule type" value="Genomic_DNA"/>
</dbReference>
<proteinExistence type="inferred from homology"/>
<dbReference type="PANTHER" id="PTHR43736:SF1">
    <property type="entry name" value="DIHYDRONEOPTERIN TRIPHOSPHATE DIPHOSPHATASE"/>
    <property type="match status" value="1"/>
</dbReference>
<dbReference type="InterPro" id="IPR020084">
    <property type="entry name" value="NUDIX_hydrolase_CS"/>
</dbReference>
<dbReference type="CDD" id="cd02883">
    <property type="entry name" value="NUDIX_Hydrolase"/>
    <property type="match status" value="1"/>
</dbReference>